<proteinExistence type="predicted"/>
<dbReference type="GO" id="GO:0004803">
    <property type="term" value="F:transposase activity"/>
    <property type="evidence" value="ECO:0007669"/>
    <property type="project" value="InterPro"/>
</dbReference>
<dbReference type="InterPro" id="IPR047952">
    <property type="entry name" value="Transpos_IS4"/>
</dbReference>
<dbReference type="Pfam" id="PF01609">
    <property type="entry name" value="DDE_Tnp_1"/>
    <property type="match status" value="1"/>
</dbReference>
<accession>A0A1M4T6C9</accession>
<reference evidence="3" key="1">
    <citation type="submission" date="2016-11" db="EMBL/GenBank/DDBJ databases">
        <authorList>
            <person name="Varghese N."/>
            <person name="Submissions S."/>
        </authorList>
    </citation>
    <scope>NUCLEOTIDE SEQUENCE [LARGE SCALE GENOMIC DNA]</scope>
    <source>
        <strain evidence="3">DSM 9756</strain>
    </source>
</reference>
<organism evidence="2 3">
    <name type="scientific">Desulfacinum infernum DSM 9756</name>
    <dbReference type="NCBI Taxonomy" id="1121391"/>
    <lineage>
        <taxon>Bacteria</taxon>
        <taxon>Pseudomonadati</taxon>
        <taxon>Thermodesulfobacteriota</taxon>
        <taxon>Syntrophobacteria</taxon>
        <taxon>Syntrophobacterales</taxon>
        <taxon>Syntrophobacteraceae</taxon>
        <taxon>Desulfacinum</taxon>
    </lineage>
</organism>
<feature type="domain" description="Transposase IS4-like" evidence="1">
    <location>
        <begin position="65"/>
        <end position="298"/>
    </location>
</feature>
<dbReference type="InterPro" id="IPR002559">
    <property type="entry name" value="Transposase_11"/>
</dbReference>
<dbReference type="PANTHER" id="PTHR37529:SF1">
    <property type="entry name" value="TRANSPOSASE INSG FOR INSERTION SEQUENCE ELEMENT IS4-RELATED"/>
    <property type="match status" value="1"/>
</dbReference>
<dbReference type="GO" id="GO:0006313">
    <property type="term" value="P:DNA transposition"/>
    <property type="evidence" value="ECO:0007669"/>
    <property type="project" value="InterPro"/>
</dbReference>
<evidence type="ECO:0000259" key="1">
    <source>
        <dbReference type="Pfam" id="PF01609"/>
    </source>
</evidence>
<name>A0A1M4T6C9_9BACT</name>
<dbReference type="PANTHER" id="PTHR37529">
    <property type="entry name" value="TRANSPOSASE INSG FOR INSERTION SEQUENCE ELEMENT IS4-RELATED"/>
    <property type="match status" value="1"/>
</dbReference>
<keyword evidence="3" id="KW-1185">Reference proteome</keyword>
<dbReference type="SUPFAM" id="SSF53098">
    <property type="entry name" value="Ribonuclease H-like"/>
    <property type="match status" value="1"/>
</dbReference>
<dbReference type="GO" id="GO:0003677">
    <property type="term" value="F:DNA binding"/>
    <property type="evidence" value="ECO:0007669"/>
    <property type="project" value="InterPro"/>
</dbReference>
<dbReference type="AlphaFoldDB" id="A0A1M4T6C9"/>
<dbReference type="Proteomes" id="UP000184076">
    <property type="component" value="Unassembled WGS sequence"/>
</dbReference>
<sequence>MDIKSGEFFRAAKRSGLWPEADQIHRSSLTKARKKVCWTLFRHILQSAVELAYSFYPRHPSYLWHSMSVIAFDGSKYDLPATEEMRSEFDPKSGLQHEGRGHCPQCLVTTAYDVFRRLPIARSVVSIHGSEREQARDLLPFVPSGCVLLFDRGYPSFDFISYLRDNYDGYFLFRCPAEGTFPAVEAFVRSGRQEDYICITPSNNYLKGLSTRQRKKAGVIQLRMIRLVSPEGKISVLLTNLLHKAGFPKEEIIELYFRRWAIEDHYRSEKVVLEIEKFHGKTPNSIRQELFAVVIMSVIARTLMVITSKVEGPKGAEFQFKNAVMTLVGVTTEN</sequence>
<protein>
    <submittedName>
        <fullName evidence="2">Transposase DDE domain-containing protein</fullName>
    </submittedName>
</protein>
<dbReference type="InterPro" id="IPR012337">
    <property type="entry name" value="RNaseH-like_sf"/>
</dbReference>
<evidence type="ECO:0000313" key="3">
    <source>
        <dbReference type="Proteomes" id="UP000184076"/>
    </source>
</evidence>
<evidence type="ECO:0000313" key="2">
    <source>
        <dbReference type="EMBL" id="SHE40019.1"/>
    </source>
</evidence>
<dbReference type="NCBIfam" id="NF033592">
    <property type="entry name" value="transpos_IS4_1"/>
    <property type="match status" value="1"/>
</dbReference>
<dbReference type="STRING" id="1121391.SAMN02745206_00210"/>
<gene>
    <name evidence="2" type="ORF">SAMN02745206_00210</name>
</gene>
<dbReference type="EMBL" id="FQVB01000004">
    <property type="protein sequence ID" value="SHE40019.1"/>
    <property type="molecule type" value="Genomic_DNA"/>
</dbReference>